<dbReference type="InterPro" id="IPR008979">
    <property type="entry name" value="Galactose-bd-like_sf"/>
</dbReference>
<dbReference type="GO" id="GO:0019005">
    <property type="term" value="C:SCF ubiquitin ligase complex"/>
    <property type="evidence" value="ECO:0007669"/>
    <property type="project" value="TreeGrafter"/>
</dbReference>
<organism evidence="4 5">
    <name type="scientific">Eleutherodactylus coqui</name>
    <name type="common">Puerto Rican coqui</name>
    <dbReference type="NCBI Taxonomy" id="57060"/>
    <lineage>
        <taxon>Eukaryota</taxon>
        <taxon>Metazoa</taxon>
        <taxon>Chordata</taxon>
        <taxon>Craniata</taxon>
        <taxon>Vertebrata</taxon>
        <taxon>Euteleostomi</taxon>
        <taxon>Amphibia</taxon>
        <taxon>Batrachia</taxon>
        <taxon>Anura</taxon>
        <taxon>Neobatrachia</taxon>
        <taxon>Hyloidea</taxon>
        <taxon>Eleutherodactylidae</taxon>
        <taxon>Eleutherodactylinae</taxon>
        <taxon>Eleutherodactylus</taxon>
        <taxon>Eleutherodactylus</taxon>
    </lineage>
</organism>
<dbReference type="SUPFAM" id="SSF81383">
    <property type="entry name" value="F-box domain"/>
    <property type="match status" value="1"/>
</dbReference>
<dbReference type="InterPro" id="IPR036047">
    <property type="entry name" value="F-box-like_dom_sf"/>
</dbReference>
<dbReference type="CDD" id="cd22168">
    <property type="entry name" value="F-box_FBXO6-like"/>
    <property type="match status" value="1"/>
</dbReference>
<dbReference type="GO" id="GO:0031146">
    <property type="term" value="P:SCF-dependent proteasomal ubiquitin-dependent protein catabolic process"/>
    <property type="evidence" value="ECO:0007669"/>
    <property type="project" value="TreeGrafter"/>
</dbReference>
<dbReference type="FunFam" id="2.60.120.260:FF:000012">
    <property type="entry name" value="F-box only protein 2"/>
    <property type="match status" value="1"/>
</dbReference>
<evidence type="ECO:0000259" key="2">
    <source>
        <dbReference type="PROSITE" id="PS50181"/>
    </source>
</evidence>
<keyword evidence="1" id="KW-0833">Ubl conjugation pathway</keyword>
<dbReference type="Gene3D" id="1.20.1280.50">
    <property type="match status" value="1"/>
</dbReference>
<dbReference type="Gene3D" id="2.60.120.260">
    <property type="entry name" value="Galactose-binding domain-like"/>
    <property type="match status" value="1"/>
</dbReference>
<accession>A0A8J6F7E8</accession>
<dbReference type="AlphaFoldDB" id="A0A8J6F7E8"/>
<dbReference type="PANTHER" id="PTHR12125:SF12">
    <property type="entry name" value="F-BOX ONLY PROTEIN 6"/>
    <property type="match status" value="1"/>
</dbReference>
<name>A0A8J6F7E8_ELECQ</name>
<dbReference type="SMART" id="SM01198">
    <property type="entry name" value="FBA"/>
    <property type="match status" value="1"/>
</dbReference>
<dbReference type="Proteomes" id="UP000770717">
    <property type="component" value="Unassembled WGS sequence"/>
</dbReference>
<reference evidence="4" key="1">
    <citation type="thesis" date="2020" institute="ProQuest LLC" country="789 East Eisenhower Parkway, Ann Arbor, MI, USA">
        <title>Comparative Genomics and Chromosome Evolution.</title>
        <authorList>
            <person name="Mudd A.B."/>
        </authorList>
    </citation>
    <scope>NUCLEOTIDE SEQUENCE</scope>
    <source>
        <strain evidence="4">HN-11 Male</strain>
        <tissue evidence="4">Kidney and liver</tissue>
    </source>
</reference>
<comment type="caution">
    <text evidence="4">The sequence shown here is derived from an EMBL/GenBank/DDBJ whole genome shotgun (WGS) entry which is preliminary data.</text>
</comment>
<dbReference type="PANTHER" id="PTHR12125">
    <property type="entry name" value="F-BOX ONLY PROTEIN 6-LIKE PROTEIN"/>
    <property type="match status" value="1"/>
</dbReference>
<dbReference type="SUPFAM" id="SSF49785">
    <property type="entry name" value="Galactose-binding domain-like"/>
    <property type="match status" value="1"/>
</dbReference>
<dbReference type="GO" id="GO:0005737">
    <property type="term" value="C:cytoplasm"/>
    <property type="evidence" value="ECO:0007669"/>
    <property type="project" value="TreeGrafter"/>
</dbReference>
<evidence type="ECO:0000313" key="5">
    <source>
        <dbReference type="Proteomes" id="UP000770717"/>
    </source>
</evidence>
<dbReference type="EMBL" id="WNTK01000006">
    <property type="protein sequence ID" value="KAG9481900.1"/>
    <property type="molecule type" value="Genomic_DNA"/>
</dbReference>
<dbReference type="InterPro" id="IPR039752">
    <property type="entry name" value="F-box_only"/>
</dbReference>
<dbReference type="GO" id="GO:0036503">
    <property type="term" value="P:ERAD pathway"/>
    <property type="evidence" value="ECO:0007669"/>
    <property type="project" value="TreeGrafter"/>
</dbReference>
<dbReference type="PROSITE" id="PS50181">
    <property type="entry name" value="FBOX"/>
    <property type="match status" value="1"/>
</dbReference>
<proteinExistence type="predicted"/>
<evidence type="ECO:0000256" key="1">
    <source>
        <dbReference type="ARBA" id="ARBA00022786"/>
    </source>
</evidence>
<sequence length="255" mass="29890">MLDYNILPEEVHLHILSLVPATDLIRHCTLVCTLWRDVINSPTLWKTKCQHMGYTSKESLRTPKDWKLFYYLSSKKRNLLRNSCAMEKLKFWKIEQNGGDQWAIEDLPGTHGQDFPDKDVTKYFVTSYRPCIKSQLINLEKMGYGKKLLDHVQPDIVIRDWFAARHDCGSQYKLVVQLLSEEKKPLKVFDPDTVMIEQWSDARWHQMEHTFRDYGPGVRYIYFQHGGQDTQFWAGRYGIRVTGSSVTIEPEDLTA</sequence>
<protein>
    <recommendedName>
        <fullName evidence="6">F-box only protein 6</fullName>
    </recommendedName>
</protein>
<feature type="domain" description="F-box" evidence="2">
    <location>
        <begin position="1"/>
        <end position="48"/>
    </location>
</feature>
<evidence type="ECO:0008006" key="6">
    <source>
        <dbReference type="Google" id="ProtNLM"/>
    </source>
</evidence>
<dbReference type="Pfam" id="PF12937">
    <property type="entry name" value="F-box-like"/>
    <property type="match status" value="1"/>
</dbReference>
<dbReference type="OrthoDB" id="1107553at2759"/>
<gene>
    <name evidence="4" type="ORF">GDO78_010892</name>
</gene>
<keyword evidence="5" id="KW-1185">Reference proteome</keyword>
<dbReference type="InterPro" id="IPR007397">
    <property type="entry name" value="F-box-assoc_dom"/>
</dbReference>
<dbReference type="GO" id="GO:0061630">
    <property type="term" value="F:ubiquitin protein ligase activity"/>
    <property type="evidence" value="ECO:0007669"/>
    <property type="project" value="TreeGrafter"/>
</dbReference>
<dbReference type="InterPro" id="IPR001810">
    <property type="entry name" value="F-box_dom"/>
</dbReference>
<feature type="domain" description="FBA" evidence="3">
    <location>
        <begin position="69"/>
        <end position="250"/>
    </location>
</feature>
<dbReference type="PROSITE" id="PS51114">
    <property type="entry name" value="FBA"/>
    <property type="match status" value="1"/>
</dbReference>
<dbReference type="GO" id="GO:0006516">
    <property type="term" value="P:glycoprotein catabolic process"/>
    <property type="evidence" value="ECO:0007669"/>
    <property type="project" value="TreeGrafter"/>
</dbReference>
<evidence type="ECO:0000313" key="4">
    <source>
        <dbReference type="EMBL" id="KAG9481900.1"/>
    </source>
</evidence>
<evidence type="ECO:0000259" key="3">
    <source>
        <dbReference type="PROSITE" id="PS51114"/>
    </source>
</evidence>
<dbReference type="Pfam" id="PF04300">
    <property type="entry name" value="FBA"/>
    <property type="match status" value="1"/>
</dbReference>
<dbReference type="FunFam" id="1.20.1280.50:FF:000002">
    <property type="entry name" value="F-box only protein 44"/>
    <property type="match status" value="1"/>
</dbReference>
<dbReference type="SMART" id="SM00256">
    <property type="entry name" value="FBOX"/>
    <property type="match status" value="1"/>
</dbReference>